<evidence type="ECO:0000256" key="6">
    <source>
        <dbReference type="ARBA" id="ARBA00022741"/>
    </source>
</evidence>
<evidence type="ECO:0000256" key="5">
    <source>
        <dbReference type="ARBA" id="ARBA00022737"/>
    </source>
</evidence>
<dbReference type="CDD" id="cd13117">
    <property type="entry name" value="POLO_box_2"/>
    <property type="match status" value="1"/>
</dbReference>
<evidence type="ECO:0000256" key="2">
    <source>
        <dbReference type="ARBA" id="ARBA00022490"/>
    </source>
</evidence>
<sequence>MVYFSNGMIYRNFNINMSSKKPVLKEVPDVVVNIVTGATYKKGRFLGKGGFARCYELTDIKDQRFYAGKMAQEIRIHRSLQHKHIVRMDGFFEDADNVYILLELCPRRSLMELHKRRKHVTEPEARYFTKQIVEACEYLHKNKIIHRDLKLGNLFLNEEMEIKVGDFGLATVVEVDGQRKKTLCGTPNYIAPEMLDKKGHSYEVDIWAIGCILYTLLVGKPPFETSSLKVSYYAFFKGYTPSRLPTSCLTMAPKFANTEIPDKRSALNELRQENIIISPKERVRKDLLTVPVRPLTSVPELQVVSNTKHRAYEPRTTGTGISYGSGDHPLDCYLSDLCRQLAEVVNSMPKENPNIRDDDVEDPAAMPVFWISKWVDYSDKYGLGYQLCDNSIGVVFNDNTKMVLDAAGEQVQYLGRENDEHYYTVKLYPEKLQKKITLLQYFKNYMSEHLQKAGADMPIREGDELARLPVLRIWFRTQSAIVLHLTNGTLQLNFFEDHTKLVICPLMGAATYIDSERNFRVLKLAALVKYGCPKALLDRLRYAKMMVERLMSAHSARPFSSVLTSVARHPSNIAGNY</sequence>
<accession>A0A1I8EFJ8</accession>
<feature type="domain" description="Protein kinase" evidence="13">
    <location>
        <begin position="40"/>
        <end position="296"/>
    </location>
</feature>
<name>A0A1I8EFJ8_WUCBA</name>
<feature type="domain" description="POLO box" evidence="14">
    <location>
        <begin position="470"/>
        <end position="552"/>
    </location>
</feature>
<evidence type="ECO:0000256" key="4">
    <source>
        <dbReference type="ARBA" id="ARBA00022679"/>
    </source>
</evidence>
<dbReference type="Gene3D" id="3.30.200.20">
    <property type="entry name" value="Phosphorylase Kinase, domain 1"/>
    <property type="match status" value="2"/>
</dbReference>
<evidence type="ECO:0000259" key="13">
    <source>
        <dbReference type="PROSITE" id="PS50011"/>
    </source>
</evidence>
<dbReference type="GO" id="GO:0000922">
    <property type="term" value="C:spindle pole"/>
    <property type="evidence" value="ECO:0007669"/>
    <property type="project" value="TreeGrafter"/>
</dbReference>
<dbReference type="GO" id="GO:0004674">
    <property type="term" value="F:protein serine/threonine kinase activity"/>
    <property type="evidence" value="ECO:0007669"/>
    <property type="project" value="UniProtKB-KW"/>
</dbReference>
<dbReference type="InterPro" id="IPR033701">
    <property type="entry name" value="POLO_box_1"/>
</dbReference>
<dbReference type="PANTHER" id="PTHR24345:SF93">
    <property type="entry name" value="SERINE_THREONINE-PROTEIN KINASE PLK1"/>
    <property type="match status" value="1"/>
</dbReference>
<evidence type="ECO:0000259" key="14">
    <source>
        <dbReference type="PROSITE" id="PS50078"/>
    </source>
</evidence>
<evidence type="ECO:0000256" key="1">
    <source>
        <dbReference type="ARBA" id="ARBA00004496"/>
    </source>
</evidence>
<dbReference type="AlphaFoldDB" id="A0A1I8EFJ8"/>
<dbReference type="InterPro" id="IPR017441">
    <property type="entry name" value="Protein_kinase_ATP_BS"/>
</dbReference>
<dbReference type="PROSITE" id="PS00108">
    <property type="entry name" value="PROTEIN_KINASE_ST"/>
    <property type="match status" value="1"/>
</dbReference>
<dbReference type="InterPro" id="IPR011009">
    <property type="entry name" value="Kinase-like_dom_sf"/>
</dbReference>
<dbReference type="InterPro" id="IPR008271">
    <property type="entry name" value="Ser/Thr_kinase_AS"/>
</dbReference>
<dbReference type="Gene3D" id="3.30.1120.30">
    <property type="entry name" value="POLO box domain"/>
    <property type="match status" value="2"/>
</dbReference>
<dbReference type="Pfam" id="PF00659">
    <property type="entry name" value="POLO_box"/>
    <property type="match status" value="2"/>
</dbReference>
<dbReference type="SMART" id="SM00220">
    <property type="entry name" value="S_TKc"/>
    <property type="match status" value="1"/>
</dbReference>
<comment type="subcellular location">
    <subcellularLocation>
        <location evidence="1">Cytoplasm</location>
    </subcellularLocation>
</comment>
<dbReference type="GO" id="GO:0005737">
    <property type="term" value="C:cytoplasm"/>
    <property type="evidence" value="ECO:0007669"/>
    <property type="project" value="UniProtKB-SubCell"/>
</dbReference>
<keyword evidence="4 12" id="KW-0808">Transferase</keyword>
<dbReference type="GO" id="GO:0005634">
    <property type="term" value="C:nucleus"/>
    <property type="evidence" value="ECO:0007669"/>
    <property type="project" value="TreeGrafter"/>
</dbReference>
<keyword evidence="2" id="KW-0963">Cytoplasm</keyword>
<dbReference type="FunFam" id="3.30.1120.30:FF:000001">
    <property type="entry name" value="Serine/threonine-protein kinase PLK"/>
    <property type="match status" value="1"/>
</dbReference>
<evidence type="ECO:0000256" key="12">
    <source>
        <dbReference type="RuleBase" id="RU361162"/>
    </source>
</evidence>
<evidence type="ECO:0000256" key="3">
    <source>
        <dbReference type="ARBA" id="ARBA00022527"/>
    </source>
</evidence>
<dbReference type="GO" id="GO:0106310">
    <property type="term" value="F:protein serine kinase activity"/>
    <property type="evidence" value="ECO:0007669"/>
    <property type="project" value="RHEA"/>
</dbReference>
<reference evidence="15" key="1">
    <citation type="submission" date="2016-11" db="UniProtKB">
        <authorList>
            <consortium name="WormBaseParasite"/>
        </authorList>
    </citation>
    <scope>IDENTIFICATION</scope>
    <source>
        <strain evidence="15">pt0022</strain>
    </source>
</reference>
<evidence type="ECO:0000256" key="11">
    <source>
        <dbReference type="PROSITE-ProRule" id="PRU10141"/>
    </source>
</evidence>
<comment type="catalytic activity">
    <reaction evidence="10">
        <text>L-seryl-[protein] + ATP = O-phospho-L-seryl-[protein] + ADP + H(+)</text>
        <dbReference type="Rhea" id="RHEA:17989"/>
        <dbReference type="Rhea" id="RHEA-COMP:9863"/>
        <dbReference type="Rhea" id="RHEA-COMP:11604"/>
        <dbReference type="ChEBI" id="CHEBI:15378"/>
        <dbReference type="ChEBI" id="CHEBI:29999"/>
        <dbReference type="ChEBI" id="CHEBI:30616"/>
        <dbReference type="ChEBI" id="CHEBI:83421"/>
        <dbReference type="ChEBI" id="CHEBI:456216"/>
        <dbReference type="EC" id="2.7.11.21"/>
    </reaction>
</comment>
<dbReference type="InterPro" id="IPR036947">
    <property type="entry name" value="POLO_box_dom_sf"/>
</dbReference>
<dbReference type="CDD" id="cd13118">
    <property type="entry name" value="POLO_box_1"/>
    <property type="match status" value="1"/>
</dbReference>
<dbReference type="Pfam" id="PF00069">
    <property type="entry name" value="Pkinase"/>
    <property type="match status" value="1"/>
</dbReference>
<dbReference type="Gene3D" id="1.10.510.10">
    <property type="entry name" value="Transferase(Phosphotransferase) domain 1"/>
    <property type="match status" value="1"/>
</dbReference>
<dbReference type="PROSITE" id="PS50078">
    <property type="entry name" value="POLO_BOX"/>
    <property type="match status" value="2"/>
</dbReference>
<dbReference type="GO" id="GO:0007052">
    <property type="term" value="P:mitotic spindle organization"/>
    <property type="evidence" value="ECO:0007669"/>
    <property type="project" value="TreeGrafter"/>
</dbReference>
<protein>
    <recommendedName>
        <fullName evidence="12">Serine/threonine-protein kinase PLK</fullName>
        <ecNumber evidence="12">2.7.11.21</ecNumber>
    </recommendedName>
    <alternativeName>
        <fullName evidence="12">Polo-like kinase</fullName>
    </alternativeName>
</protein>
<dbReference type="EC" id="2.7.11.21" evidence="12"/>
<evidence type="ECO:0000256" key="9">
    <source>
        <dbReference type="ARBA" id="ARBA00047802"/>
    </source>
</evidence>
<feature type="binding site" evidence="11">
    <location>
        <position position="69"/>
    </location>
    <ligand>
        <name>ATP</name>
        <dbReference type="ChEBI" id="CHEBI:30616"/>
    </ligand>
</feature>
<keyword evidence="5" id="KW-0677">Repeat</keyword>
<evidence type="ECO:0000256" key="10">
    <source>
        <dbReference type="ARBA" id="ARBA00048347"/>
    </source>
</evidence>
<feature type="domain" description="POLO box" evidence="14">
    <location>
        <begin position="370"/>
        <end position="448"/>
    </location>
</feature>
<dbReference type="GO" id="GO:0000776">
    <property type="term" value="C:kinetochore"/>
    <property type="evidence" value="ECO:0007669"/>
    <property type="project" value="TreeGrafter"/>
</dbReference>
<dbReference type="PANTHER" id="PTHR24345">
    <property type="entry name" value="SERINE/THREONINE-PROTEIN KINASE PLK"/>
    <property type="match status" value="1"/>
</dbReference>
<dbReference type="WBParaSite" id="maker-PairedContig_186-snap-gene-0.3-mRNA-1">
    <property type="protein sequence ID" value="maker-PairedContig_186-snap-gene-0.3-mRNA-1"/>
    <property type="gene ID" value="maker-PairedContig_186-snap-gene-0.3"/>
</dbReference>
<evidence type="ECO:0000256" key="8">
    <source>
        <dbReference type="ARBA" id="ARBA00022840"/>
    </source>
</evidence>
<dbReference type="GO" id="GO:0005524">
    <property type="term" value="F:ATP binding"/>
    <property type="evidence" value="ECO:0007669"/>
    <property type="project" value="UniProtKB-UniRule"/>
</dbReference>
<comment type="similarity">
    <text evidence="12">Belongs to the protein kinase superfamily. Ser/Thr protein kinase family. CDC5/Polo subfamily.</text>
</comment>
<dbReference type="SUPFAM" id="SSF82615">
    <property type="entry name" value="Polo-box domain"/>
    <property type="match status" value="2"/>
</dbReference>
<keyword evidence="7 12" id="KW-0418">Kinase</keyword>
<evidence type="ECO:0000313" key="15">
    <source>
        <dbReference type="WBParaSite" id="maker-PairedContig_186-snap-gene-0.3-mRNA-1"/>
    </source>
</evidence>
<dbReference type="PROSITE" id="PS50011">
    <property type="entry name" value="PROTEIN_KINASE_DOM"/>
    <property type="match status" value="1"/>
</dbReference>
<keyword evidence="8 11" id="KW-0067">ATP-binding</keyword>
<dbReference type="InterPro" id="IPR000959">
    <property type="entry name" value="POLO_box_dom"/>
</dbReference>
<dbReference type="PROSITE" id="PS00107">
    <property type="entry name" value="PROTEIN_KINASE_ATP"/>
    <property type="match status" value="1"/>
</dbReference>
<evidence type="ECO:0000256" key="7">
    <source>
        <dbReference type="ARBA" id="ARBA00022777"/>
    </source>
</evidence>
<keyword evidence="3 12" id="KW-0723">Serine/threonine-protein kinase</keyword>
<organism evidence="15">
    <name type="scientific">Wuchereria bancrofti</name>
    <dbReference type="NCBI Taxonomy" id="6293"/>
    <lineage>
        <taxon>Eukaryota</taxon>
        <taxon>Metazoa</taxon>
        <taxon>Ecdysozoa</taxon>
        <taxon>Nematoda</taxon>
        <taxon>Chromadorea</taxon>
        <taxon>Rhabditida</taxon>
        <taxon>Spirurina</taxon>
        <taxon>Spiruromorpha</taxon>
        <taxon>Filarioidea</taxon>
        <taxon>Onchocercidae</taxon>
        <taxon>Wuchereria</taxon>
    </lineage>
</organism>
<dbReference type="InterPro" id="IPR033695">
    <property type="entry name" value="POLO_box_2"/>
</dbReference>
<dbReference type="GO" id="GO:0005813">
    <property type="term" value="C:centrosome"/>
    <property type="evidence" value="ECO:0007669"/>
    <property type="project" value="TreeGrafter"/>
</dbReference>
<dbReference type="SUPFAM" id="SSF56112">
    <property type="entry name" value="Protein kinase-like (PK-like)"/>
    <property type="match status" value="1"/>
</dbReference>
<dbReference type="STRING" id="6293.A0A1I8EFJ8"/>
<comment type="catalytic activity">
    <reaction evidence="9 12">
        <text>L-threonyl-[protein] + ATP = O-phospho-L-threonyl-[protein] + ADP + H(+)</text>
        <dbReference type="Rhea" id="RHEA:46608"/>
        <dbReference type="Rhea" id="RHEA-COMP:11060"/>
        <dbReference type="Rhea" id="RHEA-COMP:11605"/>
        <dbReference type="ChEBI" id="CHEBI:15378"/>
        <dbReference type="ChEBI" id="CHEBI:30013"/>
        <dbReference type="ChEBI" id="CHEBI:30616"/>
        <dbReference type="ChEBI" id="CHEBI:61977"/>
        <dbReference type="ChEBI" id="CHEBI:456216"/>
        <dbReference type="EC" id="2.7.11.21"/>
    </reaction>
</comment>
<dbReference type="InterPro" id="IPR000719">
    <property type="entry name" value="Prot_kinase_dom"/>
</dbReference>
<keyword evidence="6 11" id="KW-0547">Nucleotide-binding</keyword>
<proteinExistence type="inferred from homology"/>